<dbReference type="AlphaFoldDB" id="A0A5B9EGJ0"/>
<dbReference type="Gene3D" id="3.40.50.300">
    <property type="entry name" value="P-loop containing nucleotide triphosphate hydrolases"/>
    <property type="match status" value="1"/>
</dbReference>
<reference evidence="1 2" key="1">
    <citation type="submission" date="2019-08" db="EMBL/GenBank/DDBJ databases">
        <title>Complete genome sequence of Terriglobus albidus strain ORNL.</title>
        <authorList>
            <person name="Podar M."/>
        </authorList>
    </citation>
    <scope>NUCLEOTIDE SEQUENCE [LARGE SCALE GENOMIC DNA]</scope>
    <source>
        <strain evidence="1 2">ORNL</strain>
    </source>
</reference>
<evidence type="ECO:0000313" key="1">
    <source>
        <dbReference type="EMBL" id="QEE29176.1"/>
    </source>
</evidence>
<name>A0A5B9EGJ0_9BACT</name>
<sequence>MSLPIAQLGFETAAPLQDGHLVHGPELHIRRRFNCLGFAIDLTTNHPEVERAAAESWSSSAAIFADDPIHIAVTVVENGDTICPPAPVFRSLGHVGMHIADSSNVLLSDMETGDSQICISTAALTSRSYLRYFFLEAAALTMISTRYCVPIHAACVSTQDHGVLLCGESAAGKSSFAYACARSGWRYTSDDASYLLLQQSPSTIVGNCNQFRFRPGARELFPELRHCEITPRAAGKPSMEVPVTQLKGIRTQPRTSVALLVFLDRVAYGPPAILPLPSGHARSFIRQHWSGIREPQHTAVDRLLREAPVIRLTYSLFADAIHHLEQYLHSLR</sequence>
<proteinExistence type="predicted"/>
<accession>A0A5B9EGJ0</accession>
<dbReference type="Proteomes" id="UP000321820">
    <property type="component" value="Chromosome"/>
</dbReference>
<protein>
    <submittedName>
        <fullName evidence="1">Aldolase</fullName>
    </submittedName>
</protein>
<dbReference type="EMBL" id="CP042806">
    <property type="protein sequence ID" value="QEE29176.1"/>
    <property type="molecule type" value="Genomic_DNA"/>
</dbReference>
<dbReference type="RefSeq" id="WP_147648374.1">
    <property type="nucleotide sequence ID" value="NZ_CP042806.1"/>
</dbReference>
<organism evidence="1 2">
    <name type="scientific">Terriglobus albidus</name>
    <dbReference type="NCBI Taxonomy" id="1592106"/>
    <lineage>
        <taxon>Bacteria</taxon>
        <taxon>Pseudomonadati</taxon>
        <taxon>Acidobacteriota</taxon>
        <taxon>Terriglobia</taxon>
        <taxon>Terriglobales</taxon>
        <taxon>Acidobacteriaceae</taxon>
        <taxon>Terriglobus</taxon>
    </lineage>
</organism>
<dbReference type="SUPFAM" id="SSF53795">
    <property type="entry name" value="PEP carboxykinase-like"/>
    <property type="match status" value="1"/>
</dbReference>
<dbReference type="KEGG" id="talb:FTW19_14940"/>
<dbReference type="OrthoDB" id="113347at2"/>
<gene>
    <name evidence="1" type="ORF">FTW19_14940</name>
</gene>
<dbReference type="InterPro" id="IPR027417">
    <property type="entry name" value="P-loop_NTPase"/>
</dbReference>
<evidence type="ECO:0000313" key="2">
    <source>
        <dbReference type="Proteomes" id="UP000321820"/>
    </source>
</evidence>
<keyword evidence="2" id="KW-1185">Reference proteome</keyword>